<feature type="compositionally biased region" description="Polar residues" evidence="1">
    <location>
        <begin position="16"/>
        <end position="30"/>
    </location>
</feature>
<dbReference type="EMBL" id="JAUNZN010000003">
    <property type="protein sequence ID" value="KAK4823976.1"/>
    <property type="molecule type" value="Genomic_DNA"/>
</dbReference>
<evidence type="ECO:0000313" key="2">
    <source>
        <dbReference type="EMBL" id="KAK4823976.1"/>
    </source>
</evidence>
<gene>
    <name evidence="2" type="ORF">QYF61_008595</name>
</gene>
<keyword evidence="3" id="KW-1185">Reference proteome</keyword>
<accession>A0AAN7NFL1</accession>
<feature type="region of interest" description="Disordered" evidence="1">
    <location>
        <begin position="1"/>
        <end position="65"/>
    </location>
</feature>
<reference evidence="2 3" key="1">
    <citation type="journal article" date="2023" name="J. Hered.">
        <title>Chromosome-level genome of the wood stork (Mycteria americana) provides insight into avian chromosome evolution.</title>
        <authorList>
            <person name="Flamio R. Jr."/>
            <person name="Ramstad K.M."/>
        </authorList>
    </citation>
    <scope>NUCLEOTIDE SEQUENCE [LARGE SCALE GENOMIC DNA]</scope>
    <source>
        <strain evidence="2">JAX WOST 10</strain>
    </source>
</reference>
<evidence type="ECO:0000256" key="1">
    <source>
        <dbReference type="SAM" id="MobiDB-lite"/>
    </source>
</evidence>
<evidence type="ECO:0000313" key="3">
    <source>
        <dbReference type="Proteomes" id="UP001333110"/>
    </source>
</evidence>
<dbReference type="AlphaFoldDB" id="A0AAN7NFL1"/>
<proteinExistence type="predicted"/>
<dbReference type="Proteomes" id="UP001333110">
    <property type="component" value="Unassembled WGS sequence"/>
</dbReference>
<comment type="caution">
    <text evidence="2">The sequence shown here is derived from an EMBL/GenBank/DDBJ whole genome shotgun (WGS) entry which is preliminary data.</text>
</comment>
<name>A0AAN7NFL1_MYCAM</name>
<protein>
    <submittedName>
        <fullName evidence="2">Uncharacterized protein</fullName>
    </submittedName>
</protein>
<organism evidence="2 3">
    <name type="scientific">Mycteria americana</name>
    <name type="common">Wood stork</name>
    <dbReference type="NCBI Taxonomy" id="33587"/>
    <lineage>
        <taxon>Eukaryota</taxon>
        <taxon>Metazoa</taxon>
        <taxon>Chordata</taxon>
        <taxon>Craniata</taxon>
        <taxon>Vertebrata</taxon>
        <taxon>Euteleostomi</taxon>
        <taxon>Archelosauria</taxon>
        <taxon>Archosauria</taxon>
        <taxon>Dinosauria</taxon>
        <taxon>Saurischia</taxon>
        <taxon>Theropoda</taxon>
        <taxon>Coelurosauria</taxon>
        <taxon>Aves</taxon>
        <taxon>Neognathae</taxon>
        <taxon>Neoaves</taxon>
        <taxon>Aequornithes</taxon>
        <taxon>Ciconiiformes</taxon>
        <taxon>Ciconiidae</taxon>
        <taxon>Mycteria</taxon>
    </lineage>
</organism>
<sequence length="146" mass="15720">MGSREAGQQDPALANMPQQGAETVHWSQPGSAKGPARAGQGTGGEAGPRIQSVLEEDIGSSKEQVTPKAVTVAVRIVERFGLEGTFKGHLVQPRCNEQGHLQLDQVAQSPVQPGLECFQGWSIYHLSGQPVPVFHHPQCKEFLPYT</sequence>